<dbReference type="EMBL" id="PDJE01000001">
    <property type="protein sequence ID" value="PFG30054.1"/>
    <property type="molecule type" value="Genomic_DNA"/>
</dbReference>
<reference evidence="3 4" key="1">
    <citation type="submission" date="2017-10" db="EMBL/GenBank/DDBJ databases">
        <title>Sequencing the genomes of 1000 actinobacteria strains.</title>
        <authorList>
            <person name="Klenk H.-P."/>
        </authorList>
    </citation>
    <scope>NUCLEOTIDE SEQUENCE [LARGE SCALE GENOMIC DNA]</scope>
    <source>
        <strain evidence="3 4">DSM 21798</strain>
    </source>
</reference>
<dbReference type="Gene3D" id="2.10.260.10">
    <property type="match status" value="1"/>
</dbReference>
<evidence type="ECO:0000313" key="3">
    <source>
        <dbReference type="EMBL" id="PFG30054.1"/>
    </source>
</evidence>
<keyword evidence="4" id="KW-1185">Reference proteome</keyword>
<dbReference type="InterPro" id="IPR037914">
    <property type="entry name" value="SpoVT-AbrB_sf"/>
</dbReference>
<protein>
    <submittedName>
        <fullName evidence="3">AbrB family looped-hinge helix DNA binding protein</fullName>
    </submittedName>
</protein>
<dbReference type="GO" id="GO:0003677">
    <property type="term" value="F:DNA binding"/>
    <property type="evidence" value="ECO:0007669"/>
    <property type="project" value="UniProtKB-UniRule"/>
</dbReference>
<proteinExistence type="predicted"/>
<accession>A0A2A9DTY6</accession>
<organism evidence="3 4">
    <name type="scientific">Paramicrobacterium agarici</name>
    <dbReference type="NCBI Taxonomy" id="630514"/>
    <lineage>
        <taxon>Bacteria</taxon>
        <taxon>Bacillati</taxon>
        <taxon>Actinomycetota</taxon>
        <taxon>Actinomycetes</taxon>
        <taxon>Micrococcales</taxon>
        <taxon>Microbacteriaceae</taxon>
        <taxon>Paramicrobacterium</taxon>
    </lineage>
</organism>
<feature type="domain" description="SpoVT-AbrB" evidence="2">
    <location>
        <begin position="1"/>
        <end position="46"/>
    </location>
</feature>
<dbReference type="RefSeq" id="WP_245836207.1">
    <property type="nucleotide sequence ID" value="NZ_PDJE01000001.1"/>
</dbReference>
<evidence type="ECO:0000259" key="2">
    <source>
        <dbReference type="PROSITE" id="PS51740"/>
    </source>
</evidence>
<dbReference type="SUPFAM" id="SSF89447">
    <property type="entry name" value="AbrB/MazE/MraZ-like"/>
    <property type="match status" value="1"/>
</dbReference>
<evidence type="ECO:0000313" key="4">
    <source>
        <dbReference type="Proteomes" id="UP000221369"/>
    </source>
</evidence>
<comment type="caution">
    <text evidence="3">The sequence shown here is derived from an EMBL/GenBank/DDBJ whole genome shotgun (WGS) entry which is preliminary data.</text>
</comment>
<dbReference type="Proteomes" id="UP000221369">
    <property type="component" value="Unassembled WGS sequence"/>
</dbReference>
<dbReference type="InterPro" id="IPR007159">
    <property type="entry name" value="SpoVT-AbrB_dom"/>
</dbReference>
<keyword evidence="1" id="KW-0238">DNA-binding</keyword>
<gene>
    <name evidence="3" type="ORF">ATJ78_0974</name>
</gene>
<evidence type="ECO:0000256" key="1">
    <source>
        <dbReference type="PROSITE-ProRule" id="PRU01076"/>
    </source>
</evidence>
<name>A0A2A9DTY6_9MICO</name>
<sequence>MRSTMDKAGRVVLPAAIRDSLGFRPGPIDIVVDGTGVRLEMPTADNVEEQDGRLVITAEGPSLTADDIRKLRVADQR</sequence>
<dbReference type="PROSITE" id="PS51740">
    <property type="entry name" value="SPOVT_ABRB"/>
    <property type="match status" value="1"/>
</dbReference>
<dbReference type="AlphaFoldDB" id="A0A2A9DTY6"/>